<reference evidence="2 3" key="1">
    <citation type="submission" date="2019-01" db="EMBL/GenBank/DDBJ databases">
        <authorList>
            <person name="Brito A."/>
        </authorList>
    </citation>
    <scope>NUCLEOTIDE SEQUENCE [LARGE SCALE GENOMIC DNA]</scope>
    <source>
        <strain evidence="2">1</strain>
    </source>
</reference>
<dbReference type="InterPro" id="IPR036609">
    <property type="entry name" value="LCCL_sf"/>
</dbReference>
<dbReference type="Gene3D" id="2.170.130.20">
    <property type="entry name" value="LCCL-like domain"/>
    <property type="match status" value="1"/>
</dbReference>
<evidence type="ECO:0000313" key="2">
    <source>
        <dbReference type="EMBL" id="VEP18144.1"/>
    </source>
</evidence>
<dbReference type="PANTHER" id="PTHR31331:SF1">
    <property type="entry name" value="CYSTEINE RICH SECRETORY PROTEIN LCCL DOMAIN CONTAINING 2"/>
    <property type="match status" value="1"/>
</dbReference>
<gene>
    <name evidence="2" type="ORF">H1P_70027</name>
</gene>
<dbReference type="SUPFAM" id="SSF69848">
    <property type="entry name" value="LCCL domain"/>
    <property type="match status" value="1"/>
</dbReference>
<dbReference type="AlphaFoldDB" id="A0A563W359"/>
<keyword evidence="3" id="KW-1185">Reference proteome</keyword>
<name>A0A563W359_9CYAN</name>
<dbReference type="Proteomes" id="UP000320055">
    <property type="component" value="Unassembled WGS sequence"/>
</dbReference>
<sequence length="193" mass="20887">MKLLLSPQTIILGFLGTAMATGLFSAKTVNAQAKLSSVPEIGWSTRLSSFELNNQGEAQVFTFSCPTAPSTQVYAPVWGTDTYTMNSGLCKAAVHAGMITKDGGLINVELTAVESAYQGSDRFGVSSRSHEGKIDSIKFLGNPVALDFREESNNEDAQTKPHRRPSAIERTVGNGVRRGIERTISDSIRDIFR</sequence>
<accession>A0A563W359</accession>
<dbReference type="OrthoDB" id="9814546at2"/>
<dbReference type="Pfam" id="PF03815">
    <property type="entry name" value="LCCL"/>
    <property type="match status" value="1"/>
</dbReference>
<dbReference type="InterPro" id="IPR051957">
    <property type="entry name" value="CRISP-LCCL_domain"/>
</dbReference>
<organism evidence="2 3">
    <name type="scientific">Hyella patelloides LEGE 07179</name>
    <dbReference type="NCBI Taxonomy" id="945734"/>
    <lineage>
        <taxon>Bacteria</taxon>
        <taxon>Bacillati</taxon>
        <taxon>Cyanobacteriota</taxon>
        <taxon>Cyanophyceae</taxon>
        <taxon>Pleurocapsales</taxon>
        <taxon>Hyellaceae</taxon>
        <taxon>Hyella</taxon>
    </lineage>
</organism>
<dbReference type="PROSITE" id="PS50820">
    <property type="entry name" value="LCCL"/>
    <property type="match status" value="1"/>
</dbReference>
<dbReference type="InterPro" id="IPR004043">
    <property type="entry name" value="LCCL"/>
</dbReference>
<evidence type="ECO:0000313" key="3">
    <source>
        <dbReference type="Proteomes" id="UP000320055"/>
    </source>
</evidence>
<dbReference type="EMBL" id="CAACVJ010000667">
    <property type="protein sequence ID" value="VEP18144.1"/>
    <property type="molecule type" value="Genomic_DNA"/>
</dbReference>
<dbReference type="PANTHER" id="PTHR31331">
    <property type="entry name" value="LCCL DOMAIN PROTEIN (AFU_ORTHOLOGUE AFUA_5G08630)"/>
    <property type="match status" value="1"/>
</dbReference>
<protein>
    <submittedName>
        <fullName evidence="2">Putative LCCL domain protein</fullName>
    </submittedName>
</protein>
<dbReference type="RefSeq" id="WP_144863483.1">
    <property type="nucleotide sequence ID" value="NZ_LR213771.1"/>
</dbReference>
<feature type="domain" description="LCCL" evidence="1">
    <location>
        <begin position="74"/>
        <end position="137"/>
    </location>
</feature>
<evidence type="ECO:0000259" key="1">
    <source>
        <dbReference type="PROSITE" id="PS50820"/>
    </source>
</evidence>
<proteinExistence type="predicted"/>
<dbReference type="SMART" id="SM00603">
    <property type="entry name" value="LCCL"/>
    <property type="match status" value="1"/>
</dbReference>